<accession>A0A166UMI8</accession>
<gene>
    <name evidence="1" type="ORF">CI238_11822</name>
</gene>
<dbReference type="EMBL" id="LFIW01002347">
    <property type="protein sequence ID" value="KZL73571.1"/>
    <property type="molecule type" value="Genomic_DNA"/>
</dbReference>
<dbReference type="InterPro" id="IPR008775">
    <property type="entry name" value="Phytyl_CoA_dOase-like"/>
</dbReference>
<dbReference type="Pfam" id="PF05721">
    <property type="entry name" value="PhyH"/>
    <property type="match status" value="1"/>
</dbReference>
<dbReference type="Gene3D" id="2.60.120.620">
    <property type="entry name" value="q2cbj1_9rhob like domain"/>
    <property type="match status" value="1"/>
</dbReference>
<evidence type="ECO:0000313" key="1">
    <source>
        <dbReference type="EMBL" id="KZL73571.1"/>
    </source>
</evidence>
<sequence length="435" mass="48695">MASYSLPQPSSNRTPSLRFHDKPYDVSKLERSQLFTNHVSRVCELIKQRQADFDGLNLLVELSFGDCTQEQPLHSIVIDSRSKQATILERLPENIQPDLATTILPEYVLDVMEGRLNPQQAFRLYARPPCPGAFASRFSVLGPPAPVVSIDELDVESLPRPSEDIQQIKSDLEKWGYAFVANALTADEVKVIRTALEEQAAGERQAGIAHMANLHKSADDEPDQRVWNLVNKGDEFLDLLNHPLIDTIMPWFLGREFGLFAMTANIVSPRSKSGIYMHTDQMDMTPNTTNHPYLLNVFWYLTDITDEKGATRIYPGSHLKNVAPQHIRDIGGSIPAAAPAGSCLLLDSRTWHSTGINKTSSSRPVICLTCCRFYVQRMEKHDLFLSEETKERLSNRQRALLGLPPKQTSNGTDKQGWGSIYKLGGIDAGRMRVAV</sequence>
<dbReference type="SUPFAM" id="SSF51197">
    <property type="entry name" value="Clavaminate synthase-like"/>
    <property type="match status" value="1"/>
</dbReference>
<organism evidence="1 2">
    <name type="scientific">Colletotrichum incanum</name>
    <name type="common">Soybean anthracnose fungus</name>
    <dbReference type="NCBI Taxonomy" id="1573173"/>
    <lineage>
        <taxon>Eukaryota</taxon>
        <taxon>Fungi</taxon>
        <taxon>Dikarya</taxon>
        <taxon>Ascomycota</taxon>
        <taxon>Pezizomycotina</taxon>
        <taxon>Sordariomycetes</taxon>
        <taxon>Hypocreomycetidae</taxon>
        <taxon>Glomerellales</taxon>
        <taxon>Glomerellaceae</taxon>
        <taxon>Colletotrichum</taxon>
        <taxon>Colletotrichum spaethianum species complex</taxon>
    </lineage>
</organism>
<comment type="caution">
    <text evidence="1">The sequence shown here is derived from an EMBL/GenBank/DDBJ whole genome shotgun (WGS) entry which is preliminary data.</text>
</comment>
<keyword evidence="1" id="KW-0560">Oxidoreductase</keyword>
<dbReference type="GO" id="GO:0051213">
    <property type="term" value="F:dioxygenase activity"/>
    <property type="evidence" value="ECO:0007669"/>
    <property type="project" value="UniProtKB-KW"/>
</dbReference>
<evidence type="ECO:0000313" key="2">
    <source>
        <dbReference type="Proteomes" id="UP000076584"/>
    </source>
</evidence>
<keyword evidence="1" id="KW-0223">Dioxygenase</keyword>
<dbReference type="STRING" id="1573173.A0A166UMI8"/>
<keyword evidence="2" id="KW-1185">Reference proteome</keyword>
<proteinExistence type="predicted"/>
<name>A0A166UMI8_COLIC</name>
<reference evidence="1 2" key="1">
    <citation type="submission" date="2015-06" db="EMBL/GenBank/DDBJ databases">
        <title>Survival trade-offs in plant roots during colonization by closely related pathogenic and mutualistic fungi.</title>
        <authorList>
            <person name="Hacquard S."/>
            <person name="Kracher B."/>
            <person name="Hiruma K."/>
            <person name="Weinman A."/>
            <person name="Muench P."/>
            <person name="Garrido Oter R."/>
            <person name="Ver Loren van Themaat E."/>
            <person name="Dallerey J.-F."/>
            <person name="Damm U."/>
            <person name="Henrissat B."/>
            <person name="Lespinet O."/>
            <person name="Thon M."/>
            <person name="Kemen E."/>
            <person name="McHardy A.C."/>
            <person name="Schulze-Lefert P."/>
            <person name="O'Connell R.J."/>
        </authorList>
    </citation>
    <scope>NUCLEOTIDE SEQUENCE [LARGE SCALE GENOMIC DNA]</scope>
    <source>
        <strain evidence="1 2">MAFF 238704</strain>
    </source>
</reference>
<dbReference type="PANTHER" id="PTHR37563:SF2">
    <property type="entry name" value="PHYTANOYL-COA DIOXYGENASE FAMILY PROTEIN (AFU_ORTHOLOGUE AFUA_2G03330)"/>
    <property type="match status" value="1"/>
</dbReference>
<dbReference type="PANTHER" id="PTHR37563">
    <property type="entry name" value="PHYTANOYL-COA DIOXYGENASE FAMILY PROTEIN (AFU_ORTHOLOGUE AFUA_2G03330)"/>
    <property type="match status" value="1"/>
</dbReference>
<protein>
    <submittedName>
        <fullName evidence="1">Phytanoyl-dioxygenase</fullName>
    </submittedName>
</protein>
<dbReference type="Proteomes" id="UP000076584">
    <property type="component" value="Unassembled WGS sequence"/>
</dbReference>
<dbReference type="AlphaFoldDB" id="A0A166UMI8"/>
<dbReference type="OrthoDB" id="445007at2759"/>
<dbReference type="InterPro" id="IPR051961">
    <property type="entry name" value="Fungal_Metabolite_Diox"/>
</dbReference>